<evidence type="ECO:0000313" key="1">
    <source>
        <dbReference type="EMBL" id="EAL72392.1"/>
    </source>
</evidence>
<comment type="caution">
    <text evidence="1">The sequence shown here is derived from an EMBL/GenBank/DDBJ whole genome shotgun (WGS) entry which is preliminary data.</text>
</comment>
<organism evidence="1 2">
    <name type="scientific">Dictyostelium discoideum</name>
    <name type="common">Social amoeba</name>
    <dbReference type="NCBI Taxonomy" id="44689"/>
    <lineage>
        <taxon>Eukaryota</taxon>
        <taxon>Amoebozoa</taxon>
        <taxon>Evosea</taxon>
        <taxon>Eumycetozoa</taxon>
        <taxon>Dictyostelia</taxon>
        <taxon>Dictyosteliales</taxon>
        <taxon>Dictyosteliaceae</taxon>
        <taxon>Dictyostelium</taxon>
    </lineage>
</organism>
<dbReference type="InParanoid" id="Q55CF1"/>
<proteinExistence type="predicted"/>
<dbReference type="KEGG" id="ddi:DDB_G0270084"/>
<sequence length="60" mass="7099">MEIEDYNQQIKDQEPSGDIWEISFNPVAMFQEVFKALTNNIKECNEKIKKIQLKKVIVKN</sequence>
<accession>Q55CF1</accession>
<dbReference type="RefSeq" id="XP_646530.1">
    <property type="nucleotide sequence ID" value="XM_641438.1"/>
</dbReference>
<reference evidence="1 2" key="1">
    <citation type="journal article" date="2005" name="Nature">
        <title>The genome of the social amoeba Dictyostelium discoideum.</title>
        <authorList>
            <consortium name="The Dictyostelium discoideum Sequencing Consortium"/>
            <person name="Eichinger L."/>
            <person name="Pachebat J.A."/>
            <person name="Glockner G."/>
            <person name="Rajandream M.A."/>
            <person name="Sucgang R."/>
            <person name="Berriman M."/>
            <person name="Song J."/>
            <person name="Olsen R."/>
            <person name="Szafranski K."/>
            <person name="Xu Q."/>
            <person name="Tunggal B."/>
            <person name="Kummerfeld S."/>
            <person name="Madera M."/>
            <person name="Konfortov B.A."/>
            <person name="Rivero F."/>
            <person name="Bankier A.T."/>
            <person name="Lehmann R."/>
            <person name="Hamlin N."/>
            <person name="Davies R."/>
            <person name="Gaudet P."/>
            <person name="Fey P."/>
            <person name="Pilcher K."/>
            <person name="Chen G."/>
            <person name="Saunders D."/>
            <person name="Sodergren E."/>
            <person name="Davis P."/>
            <person name="Kerhornou A."/>
            <person name="Nie X."/>
            <person name="Hall N."/>
            <person name="Anjard C."/>
            <person name="Hemphill L."/>
            <person name="Bason N."/>
            <person name="Farbrother P."/>
            <person name="Desany B."/>
            <person name="Just E."/>
            <person name="Morio T."/>
            <person name="Rost R."/>
            <person name="Churcher C."/>
            <person name="Cooper J."/>
            <person name="Haydock S."/>
            <person name="van Driessche N."/>
            <person name="Cronin A."/>
            <person name="Goodhead I."/>
            <person name="Muzny D."/>
            <person name="Mourier T."/>
            <person name="Pain A."/>
            <person name="Lu M."/>
            <person name="Harper D."/>
            <person name="Lindsay R."/>
            <person name="Hauser H."/>
            <person name="James K."/>
            <person name="Quiles M."/>
            <person name="Madan Babu M."/>
            <person name="Saito T."/>
            <person name="Buchrieser C."/>
            <person name="Wardroper A."/>
            <person name="Felder M."/>
            <person name="Thangavelu M."/>
            <person name="Johnson D."/>
            <person name="Knights A."/>
            <person name="Loulseged H."/>
            <person name="Mungall K."/>
            <person name="Oliver K."/>
            <person name="Price C."/>
            <person name="Quail M.A."/>
            <person name="Urushihara H."/>
            <person name="Hernandez J."/>
            <person name="Rabbinowitsch E."/>
            <person name="Steffen D."/>
            <person name="Sanders M."/>
            <person name="Ma J."/>
            <person name="Kohara Y."/>
            <person name="Sharp S."/>
            <person name="Simmonds M."/>
            <person name="Spiegler S."/>
            <person name="Tivey A."/>
            <person name="Sugano S."/>
            <person name="White B."/>
            <person name="Walker D."/>
            <person name="Woodward J."/>
            <person name="Winckler T."/>
            <person name="Tanaka Y."/>
            <person name="Shaulsky G."/>
            <person name="Schleicher M."/>
            <person name="Weinstock G."/>
            <person name="Rosenthal A."/>
            <person name="Cox E.C."/>
            <person name="Chisholm R.L."/>
            <person name="Gibbs R."/>
            <person name="Loomis W.F."/>
            <person name="Platzer M."/>
            <person name="Kay R.R."/>
            <person name="Williams J."/>
            <person name="Dear P.H."/>
            <person name="Noegel A.A."/>
            <person name="Barrell B."/>
            <person name="Kuspa A."/>
        </authorList>
    </citation>
    <scope>NUCLEOTIDE SEQUENCE [LARGE SCALE GENOMIC DNA]</scope>
    <source>
        <strain evidence="1 2">AX4</strain>
    </source>
</reference>
<dbReference type="AlphaFoldDB" id="Q55CF1"/>
<dbReference type="EMBL" id="AAFI02000005">
    <property type="protein sequence ID" value="EAL72392.1"/>
    <property type="molecule type" value="Genomic_DNA"/>
</dbReference>
<dbReference type="Proteomes" id="UP000002195">
    <property type="component" value="Unassembled WGS sequence"/>
</dbReference>
<protein>
    <submittedName>
        <fullName evidence="1">Uncharacterized protein</fullName>
    </submittedName>
</protein>
<keyword evidence="2" id="KW-1185">Reference proteome</keyword>
<dbReference type="GeneID" id="8617494"/>
<dbReference type="HOGENOM" id="CLU_2946460_0_0_1"/>
<evidence type="ECO:0000313" key="2">
    <source>
        <dbReference type="Proteomes" id="UP000002195"/>
    </source>
</evidence>
<name>Q55CF1_DICDI</name>
<gene>
    <name evidence="1" type="ORF">DDB_G0270084</name>
</gene>
<dbReference type="PaxDb" id="44689-DDB0190793"/>